<keyword evidence="3" id="KW-0808">Transferase</keyword>
<evidence type="ECO:0000256" key="7">
    <source>
        <dbReference type="ARBA" id="ARBA00024033"/>
    </source>
</evidence>
<comment type="caution">
    <text evidence="9">The sequence shown here is derived from an EMBL/GenBank/DDBJ whole genome shotgun (WGS) entry which is preliminary data.</text>
</comment>
<protein>
    <recommendedName>
        <fullName evidence="11">DUF2029 domain-containing protein</fullName>
    </recommendedName>
</protein>
<keyword evidence="10" id="KW-1185">Reference proteome</keyword>
<reference evidence="9 10" key="1">
    <citation type="submission" date="2021-01" db="EMBL/GenBank/DDBJ databases">
        <title>Sequencing the genomes of 1000 actinobacteria strains.</title>
        <authorList>
            <person name="Klenk H.-P."/>
        </authorList>
    </citation>
    <scope>NUCLEOTIDE SEQUENCE [LARGE SCALE GENOMIC DNA]</scope>
    <source>
        <strain evidence="9 10">DSM 18662</strain>
    </source>
</reference>
<sequence>MTSVSPPSASGPASLIGRLADRYDRHRGGRAVIGWWVVTRLIIIALMSTIESFVVGDVFYYWRKTAALWEVGLPSTLNEYPTPVAWILWLPYGLSAGHRVGYLVAFIALMMVLDGAFCYLLWRMNGRRHDRAIDFWLVFVLLVGPLAYLRFDLLPAVLAGGALLYARRHPWVTGAFTGLGAAIKLWPALLMPAFLAHRPGRKDASATFVGVGFGLALLSLLLGGWGRLVSPLTWQSGRGLQIESVWATPLMILRAIRPHAWVVDISRFQAYEIFGSGVGSMLLLSNLATVVGFVVMIALFARGFRTDPSPIAVGLVILSVVAIMVVTNKTLSPQYLLWLGGPMAALLAMKAELAEDERALIRRLGKQLVLLALLTHLVYPSLYDGLLGRQGHVMIIISTVAVTLRNLALVLFTVEVCRLAWRFLGPEQQKGRHGSVAALR</sequence>
<evidence type="ECO:0008006" key="11">
    <source>
        <dbReference type="Google" id="ProtNLM"/>
    </source>
</evidence>
<feature type="transmembrane region" description="Helical" evidence="8">
    <location>
        <begin position="394"/>
        <end position="414"/>
    </location>
</feature>
<accession>A0ABS2REI8</accession>
<dbReference type="Pfam" id="PF09594">
    <property type="entry name" value="GT87"/>
    <property type="match status" value="1"/>
</dbReference>
<evidence type="ECO:0000313" key="10">
    <source>
        <dbReference type="Proteomes" id="UP000704762"/>
    </source>
</evidence>
<dbReference type="RefSeq" id="WP_204916103.1">
    <property type="nucleotide sequence ID" value="NZ_BAAAQP010000003.1"/>
</dbReference>
<comment type="similarity">
    <text evidence="7">Belongs to the glycosyltransferase 87 family.</text>
</comment>
<feature type="transmembrane region" description="Helical" evidence="8">
    <location>
        <begin position="171"/>
        <end position="195"/>
    </location>
</feature>
<evidence type="ECO:0000256" key="5">
    <source>
        <dbReference type="ARBA" id="ARBA00022989"/>
    </source>
</evidence>
<organism evidence="9 10">
    <name type="scientific">Microlunatus panaciterrae</name>
    <dbReference type="NCBI Taxonomy" id="400768"/>
    <lineage>
        <taxon>Bacteria</taxon>
        <taxon>Bacillati</taxon>
        <taxon>Actinomycetota</taxon>
        <taxon>Actinomycetes</taxon>
        <taxon>Propionibacteriales</taxon>
        <taxon>Propionibacteriaceae</taxon>
        <taxon>Microlunatus</taxon>
    </lineage>
</organism>
<feature type="transmembrane region" description="Helical" evidence="8">
    <location>
        <begin position="311"/>
        <end position="329"/>
    </location>
</feature>
<evidence type="ECO:0000256" key="3">
    <source>
        <dbReference type="ARBA" id="ARBA00022679"/>
    </source>
</evidence>
<dbReference type="InterPro" id="IPR018584">
    <property type="entry name" value="GT87"/>
</dbReference>
<dbReference type="Proteomes" id="UP000704762">
    <property type="component" value="Unassembled WGS sequence"/>
</dbReference>
<keyword evidence="5 8" id="KW-1133">Transmembrane helix</keyword>
<feature type="transmembrane region" description="Helical" evidence="8">
    <location>
        <begin position="207"/>
        <end position="226"/>
    </location>
</feature>
<keyword evidence="2" id="KW-1003">Cell membrane</keyword>
<dbReference type="EMBL" id="JAFBCF010000001">
    <property type="protein sequence ID" value="MBM7797413.1"/>
    <property type="molecule type" value="Genomic_DNA"/>
</dbReference>
<evidence type="ECO:0000256" key="8">
    <source>
        <dbReference type="SAM" id="Phobius"/>
    </source>
</evidence>
<feature type="transmembrane region" description="Helical" evidence="8">
    <location>
        <begin position="273"/>
        <end position="299"/>
    </location>
</feature>
<keyword evidence="4 8" id="KW-0812">Transmembrane</keyword>
<feature type="transmembrane region" description="Helical" evidence="8">
    <location>
        <begin position="133"/>
        <end position="151"/>
    </location>
</feature>
<comment type="subcellular location">
    <subcellularLocation>
        <location evidence="1">Cell membrane</location>
        <topology evidence="1">Multi-pass membrane protein</topology>
    </subcellularLocation>
</comment>
<keyword evidence="6 8" id="KW-0472">Membrane</keyword>
<evidence type="ECO:0000256" key="6">
    <source>
        <dbReference type="ARBA" id="ARBA00023136"/>
    </source>
</evidence>
<evidence type="ECO:0000313" key="9">
    <source>
        <dbReference type="EMBL" id="MBM7797413.1"/>
    </source>
</evidence>
<evidence type="ECO:0000256" key="1">
    <source>
        <dbReference type="ARBA" id="ARBA00004651"/>
    </source>
</evidence>
<feature type="transmembrane region" description="Helical" evidence="8">
    <location>
        <begin position="32"/>
        <end position="55"/>
    </location>
</feature>
<evidence type="ECO:0000256" key="4">
    <source>
        <dbReference type="ARBA" id="ARBA00022692"/>
    </source>
</evidence>
<proteinExistence type="inferred from homology"/>
<gene>
    <name evidence="9" type="ORF">JOE57_000334</name>
</gene>
<feature type="transmembrane region" description="Helical" evidence="8">
    <location>
        <begin position="100"/>
        <end position="121"/>
    </location>
</feature>
<evidence type="ECO:0000256" key="2">
    <source>
        <dbReference type="ARBA" id="ARBA00022475"/>
    </source>
</evidence>
<name>A0ABS2REI8_9ACTN</name>